<accession>A0A919DFN8</accession>
<dbReference type="SUPFAM" id="SSF51197">
    <property type="entry name" value="Clavaminate synthase-like"/>
    <property type="match status" value="1"/>
</dbReference>
<dbReference type="RefSeq" id="WP_146473570.1">
    <property type="nucleotide sequence ID" value="NZ_BNCF01000015.1"/>
</dbReference>
<evidence type="ECO:0000313" key="3">
    <source>
        <dbReference type="Proteomes" id="UP000636453"/>
    </source>
</evidence>
<sequence>MGIFTDSLPVEWNQYGRAAGVLRALFSLPEAGLSASVKVSVDGAEVLEAPAAPKSDGRVRVNLHTHLLDDGMHEIHLRLSQGKREWSASTRVETRNGGGVGPRVREALRTHGAPLAFVGDCDASHYASAQAALTAWVDAPNAEQRISDKLSAGAITASEADMLRRFVRDGFVILDELLPDPMVERANAALDEAIANGYQGYRYGESTRLEQMHVHFPAIRDIWLYPPVHRFLSLVFDAPSRPCQSLVYVFGSQQDAHQDTIHLTPFPAGLMCGVWIALEDVRPGSGELVVYPGSHRLPRVYMHEAGCAKVSGDWSEFGTKVVGRWTQMLRDSGIAPMPYLAKRGQILIWHENLMHAGSVRRDPSLSRRSVVTHHFAEGVIAYYDSSGDVGYVYPEAVPAVG</sequence>
<dbReference type="Pfam" id="PF05721">
    <property type="entry name" value="PhyH"/>
    <property type="match status" value="1"/>
</dbReference>
<name>A0A919DFN8_9GAMM</name>
<dbReference type="AlphaFoldDB" id="A0A919DFN8"/>
<reference evidence="2" key="1">
    <citation type="journal article" date="2014" name="Int. J. Syst. Evol. Microbiol.">
        <title>Complete genome sequence of Corynebacterium casei LMG S-19264T (=DSM 44701T), isolated from a smear-ripened cheese.</title>
        <authorList>
            <consortium name="US DOE Joint Genome Institute (JGI-PGF)"/>
            <person name="Walter F."/>
            <person name="Albersmeier A."/>
            <person name="Kalinowski J."/>
            <person name="Ruckert C."/>
        </authorList>
    </citation>
    <scope>NUCLEOTIDE SEQUENCE</scope>
    <source>
        <strain evidence="2">KCTC 32020</strain>
    </source>
</reference>
<gene>
    <name evidence="2" type="ORF">GCM10007167_23980</name>
</gene>
<evidence type="ECO:0000256" key="1">
    <source>
        <dbReference type="ARBA" id="ARBA00001954"/>
    </source>
</evidence>
<dbReference type="Proteomes" id="UP000636453">
    <property type="component" value="Unassembled WGS sequence"/>
</dbReference>
<dbReference type="InterPro" id="IPR008775">
    <property type="entry name" value="Phytyl_CoA_dOase-like"/>
</dbReference>
<dbReference type="GO" id="GO:0005506">
    <property type="term" value="F:iron ion binding"/>
    <property type="evidence" value="ECO:0007669"/>
    <property type="project" value="UniProtKB-ARBA"/>
</dbReference>
<dbReference type="EMBL" id="BNCF01000015">
    <property type="protein sequence ID" value="GHE41250.1"/>
    <property type="molecule type" value="Genomic_DNA"/>
</dbReference>
<reference evidence="2" key="2">
    <citation type="submission" date="2020-09" db="EMBL/GenBank/DDBJ databases">
        <authorList>
            <person name="Sun Q."/>
            <person name="Kim S."/>
        </authorList>
    </citation>
    <scope>NUCLEOTIDE SEQUENCE</scope>
    <source>
        <strain evidence="2">KCTC 32020</strain>
    </source>
</reference>
<comment type="caution">
    <text evidence="2">The sequence shown here is derived from an EMBL/GenBank/DDBJ whole genome shotgun (WGS) entry which is preliminary data.</text>
</comment>
<evidence type="ECO:0000313" key="2">
    <source>
        <dbReference type="EMBL" id="GHE41250.1"/>
    </source>
</evidence>
<dbReference type="GO" id="GO:0016706">
    <property type="term" value="F:2-oxoglutarate-dependent dioxygenase activity"/>
    <property type="evidence" value="ECO:0007669"/>
    <property type="project" value="UniProtKB-ARBA"/>
</dbReference>
<dbReference type="PANTHER" id="PTHR20883">
    <property type="entry name" value="PHYTANOYL-COA DIOXYGENASE DOMAIN CONTAINING 1"/>
    <property type="match status" value="1"/>
</dbReference>
<dbReference type="PANTHER" id="PTHR20883:SF48">
    <property type="entry name" value="ECTOINE DIOXYGENASE"/>
    <property type="match status" value="1"/>
</dbReference>
<evidence type="ECO:0008006" key="4">
    <source>
        <dbReference type="Google" id="ProtNLM"/>
    </source>
</evidence>
<keyword evidence="3" id="KW-1185">Reference proteome</keyword>
<protein>
    <recommendedName>
        <fullName evidence="4">Phytanoyl-CoA dioxygenase (PhyH)</fullName>
    </recommendedName>
</protein>
<dbReference type="Gene3D" id="2.60.120.620">
    <property type="entry name" value="q2cbj1_9rhob like domain"/>
    <property type="match status" value="1"/>
</dbReference>
<comment type="cofactor">
    <cofactor evidence="1">
        <name>Fe(2+)</name>
        <dbReference type="ChEBI" id="CHEBI:29033"/>
    </cofactor>
</comment>
<organism evidence="2 3">
    <name type="scientific">Vulcaniibacterium thermophilum</name>
    <dbReference type="NCBI Taxonomy" id="1169913"/>
    <lineage>
        <taxon>Bacteria</taxon>
        <taxon>Pseudomonadati</taxon>
        <taxon>Pseudomonadota</taxon>
        <taxon>Gammaproteobacteria</taxon>
        <taxon>Lysobacterales</taxon>
        <taxon>Lysobacteraceae</taxon>
        <taxon>Vulcaniibacterium</taxon>
    </lineage>
</organism>
<dbReference type="OrthoDB" id="9075305at2"/>
<proteinExistence type="predicted"/>